<name>A0A0C2NLB9_THEKT</name>
<sequence>MKSDELVIKYAYFDSATVVSDCEYDDFSSLINKCIPKPIENKELISNHDAEQHGHINITVPNTSADQAKKKTVTKGSEQDNETRKSKYNSTRRWIFGTAGILIAVE</sequence>
<feature type="region of interest" description="Disordered" evidence="1">
    <location>
        <begin position="58"/>
        <end position="88"/>
    </location>
</feature>
<evidence type="ECO:0000313" key="3">
    <source>
        <dbReference type="Proteomes" id="UP000031668"/>
    </source>
</evidence>
<dbReference type="EMBL" id="JWZT01000232">
    <property type="protein sequence ID" value="KII74817.1"/>
    <property type="molecule type" value="Genomic_DNA"/>
</dbReference>
<reference evidence="2 3" key="1">
    <citation type="journal article" date="2014" name="Genome Biol. Evol.">
        <title>The genome of the myxosporean Thelohanellus kitauei shows adaptations to nutrient acquisition within its fish host.</title>
        <authorList>
            <person name="Yang Y."/>
            <person name="Xiong J."/>
            <person name="Zhou Z."/>
            <person name="Huo F."/>
            <person name="Miao W."/>
            <person name="Ran C."/>
            <person name="Liu Y."/>
            <person name="Zhang J."/>
            <person name="Feng J."/>
            <person name="Wang M."/>
            <person name="Wang M."/>
            <person name="Wang L."/>
            <person name="Yao B."/>
        </authorList>
    </citation>
    <scope>NUCLEOTIDE SEQUENCE [LARGE SCALE GENOMIC DNA]</scope>
    <source>
        <strain evidence="2">Wuqing</strain>
    </source>
</reference>
<comment type="caution">
    <text evidence="2">The sequence shown here is derived from an EMBL/GenBank/DDBJ whole genome shotgun (WGS) entry which is preliminary data.</text>
</comment>
<gene>
    <name evidence="2" type="ORF">RF11_14496</name>
</gene>
<accession>A0A0C2NLB9</accession>
<organism evidence="2 3">
    <name type="scientific">Thelohanellus kitauei</name>
    <name type="common">Myxosporean</name>
    <dbReference type="NCBI Taxonomy" id="669202"/>
    <lineage>
        <taxon>Eukaryota</taxon>
        <taxon>Metazoa</taxon>
        <taxon>Cnidaria</taxon>
        <taxon>Myxozoa</taxon>
        <taxon>Myxosporea</taxon>
        <taxon>Bivalvulida</taxon>
        <taxon>Platysporina</taxon>
        <taxon>Myxobolidae</taxon>
        <taxon>Thelohanellus</taxon>
    </lineage>
</organism>
<dbReference type="Proteomes" id="UP000031668">
    <property type="component" value="Unassembled WGS sequence"/>
</dbReference>
<dbReference type="AlphaFoldDB" id="A0A0C2NLB9"/>
<evidence type="ECO:0000313" key="2">
    <source>
        <dbReference type="EMBL" id="KII74817.1"/>
    </source>
</evidence>
<keyword evidence="3" id="KW-1185">Reference proteome</keyword>
<proteinExistence type="predicted"/>
<protein>
    <submittedName>
        <fullName evidence="2">Uncharacterized protein</fullName>
    </submittedName>
</protein>
<evidence type="ECO:0000256" key="1">
    <source>
        <dbReference type="SAM" id="MobiDB-lite"/>
    </source>
</evidence>